<comment type="caution">
    <text evidence="6">The sequence shown here is derived from an EMBL/GenBank/DDBJ whole genome shotgun (WGS) entry which is preliminary data.</text>
</comment>
<organism evidence="6 7">
    <name type="scientific">Gossypium trilobum</name>
    <dbReference type="NCBI Taxonomy" id="34281"/>
    <lineage>
        <taxon>Eukaryota</taxon>
        <taxon>Viridiplantae</taxon>
        <taxon>Streptophyta</taxon>
        <taxon>Embryophyta</taxon>
        <taxon>Tracheophyta</taxon>
        <taxon>Spermatophyta</taxon>
        <taxon>Magnoliopsida</taxon>
        <taxon>eudicotyledons</taxon>
        <taxon>Gunneridae</taxon>
        <taxon>Pentapetalae</taxon>
        <taxon>rosids</taxon>
        <taxon>malvids</taxon>
        <taxon>Malvales</taxon>
        <taxon>Malvaceae</taxon>
        <taxon>Malvoideae</taxon>
        <taxon>Gossypium</taxon>
    </lineage>
</organism>
<dbReference type="AlphaFoldDB" id="A0A7J9FHD8"/>
<evidence type="ECO:0000256" key="2">
    <source>
        <dbReference type="ARBA" id="ARBA00008241"/>
    </source>
</evidence>
<dbReference type="SUPFAM" id="SSF52833">
    <property type="entry name" value="Thioredoxin-like"/>
    <property type="match status" value="1"/>
</dbReference>
<reference evidence="6 7" key="1">
    <citation type="journal article" date="2019" name="Genome Biol. Evol.">
        <title>Insights into the evolution of the New World diploid cottons (Gossypium, subgenus Houzingenia) based on genome sequencing.</title>
        <authorList>
            <person name="Grover C.E."/>
            <person name="Arick M.A. 2nd"/>
            <person name="Thrash A."/>
            <person name="Conover J.L."/>
            <person name="Sanders W.S."/>
            <person name="Peterson D.G."/>
            <person name="Frelichowski J.E."/>
            <person name="Scheffler J.A."/>
            <person name="Scheffler B.E."/>
            <person name="Wendel J.F."/>
        </authorList>
    </citation>
    <scope>NUCLEOTIDE SEQUENCE [LARGE SCALE GENOMIC DNA]</scope>
    <source>
        <strain evidence="6">8</strain>
        <tissue evidence="6">Leaf</tissue>
    </source>
</reference>
<dbReference type="InterPro" id="IPR036249">
    <property type="entry name" value="Thioredoxin-like_sf"/>
</dbReference>
<name>A0A7J9FHD8_9ROSI</name>
<dbReference type="GO" id="GO:0005682">
    <property type="term" value="C:U5 snRNP"/>
    <property type="evidence" value="ECO:0007669"/>
    <property type="project" value="TreeGrafter"/>
</dbReference>
<dbReference type="PANTHER" id="PTHR12052">
    <property type="entry name" value="THIOREDOXIN-LIKE PROTEN 4A, 4B"/>
    <property type="match status" value="1"/>
</dbReference>
<evidence type="ECO:0000313" key="7">
    <source>
        <dbReference type="Proteomes" id="UP000593568"/>
    </source>
</evidence>
<accession>A0A7J9FHD8</accession>
<feature type="non-terminal residue" evidence="6">
    <location>
        <position position="92"/>
    </location>
</feature>
<comment type="subcellular location">
    <subcellularLocation>
        <location evidence="1">Nucleus</location>
    </subcellularLocation>
</comment>
<proteinExistence type="inferred from homology"/>
<dbReference type="GO" id="GO:0046540">
    <property type="term" value="C:U4/U6 x U5 tri-snRNP complex"/>
    <property type="evidence" value="ECO:0007669"/>
    <property type="project" value="InterPro"/>
</dbReference>
<evidence type="ECO:0000256" key="3">
    <source>
        <dbReference type="ARBA" id="ARBA00022664"/>
    </source>
</evidence>
<feature type="non-terminal residue" evidence="6">
    <location>
        <position position="1"/>
    </location>
</feature>
<dbReference type="InterPro" id="IPR004123">
    <property type="entry name" value="Dim1"/>
</dbReference>
<dbReference type="Gene3D" id="3.40.30.10">
    <property type="entry name" value="Glutaredoxin"/>
    <property type="match status" value="1"/>
</dbReference>
<sequence length="92" mass="10912">GYAPSNSDRREGILRTKRLEYLDCVAQFFDPSTMIFFFKNKHIMIDLGTDNNNKINWDLKDKQDFIDIIEIVYRGGKERSWSGNYSERLLDK</sequence>
<comment type="similarity">
    <text evidence="2">Belongs to the DIM1 family.</text>
</comment>
<keyword evidence="7" id="KW-1185">Reference proteome</keyword>
<keyword evidence="3" id="KW-0507">mRNA processing</keyword>
<evidence type="ECO:0000256" key="5">
    <source>
        <dbReference type="ARBA" id="ARBA00023242"/>
    </source>
</evidence>
<evidence type="ECO:0000256" key="1">
    <source>
        <dbReference type="ARBA" id="ARBA00004123"/>
    </source>
</evidence>
<evidence type="ECO:0000313" key="6">
    <source>
        <dbReference type="EMBL" id="MBA0784647.1"/>
    </source>
</evidence>
<dbReference type="EMBL" id="JABEZW010215822">
    <property type="protein sequence ID" value="MBA0784647.1"/>
    <property type="molecule type" value="Genomic_DNA"/>
</dbReference>
<dbReference type="GO" id="GO:0005681">
    <property type="term" value="C:spliceosomal complex"/>
    <property type="evidence" value="ECO:0007669"/>
    <property type="project" value="TreeGrafter"/>
</dbReference>
<dbReference type="SMART" id="SM01410">
    <property type="entry name" value="DIM1"/>
    <property type="match status" value="1"/>
</dbReference>
<dbReference type="PANTHER" id="PTHR12052:SF5">
    <property type="entry name" value="THIOREDOXIN-LIKE PROTEIN 4A"/>
    <property type="match status" value="1"/>
</dbReference>
<keyword evidence="5" id="KW-0539">Nucleus</keyword>
<evidence type="ECO:0000256" key="4">
    <source>
        <dbReference type="ARBA" id="ARBA00023187"/>
    </source>
</evidence>
<dbReference type="GO" id="GO:0000398">
    <property type="term" value="P:mRNA splicing, via spliceosome"/>
    <property type="evidence" value="ECO:0007669"/>
    <property type="project" value="InterPro"/>
</dbReference>
<protein>
    <submittedName>
        <fullName evidence="6">Uncharacterized protein</fullName>
    </submittedName>
</protein>
<gene>
    <name evidence="6" type="ORF">Gotri_006958</name>
</gene>
<dbReference type="Proteomes" id="UP000593568">
    <property type="component" value="Unassembled WGS sequence"/>
</dbReference>
<dbReference type="Pfam" id="PF02966">
    <property type="entry name" value="DIM1"/>
    <property type="match status" value="1"/>
</dbReference>
<keyword evidence="4" id="KW-0508">mRNA splicing</keyword>